<sequence length="400" mass="43713">MQKSLFRMSLFAFSFCLGAAFLVHAEQQEPFIIGLDADMSAVAAEGGTAIFRGASLAIEEINQAGGLLGRQISLVVKDHRGNPARGLRNLAQLSEEPNLLAVIGGVHTPVVLQELDLIHQKPLIFLVPWAAGTAIIDNGFEPNYVFRVSVRDSEAASVILSNIKRRGVKRVALILERTGWGRSNEKSMEQVAAKLGIDIVATEWINWRQQAFDEAVTRIADSDAEAVVMVANAPEGAVAATSLFNNRKTQQLPIVSHWGIAGGKFAELLGLDILTQLDLSVLQTFHFQQANNPQLAESLLARYRSSFDAEASPKSIKGQVGLAHAYDLIHMLAQAVETAQSSEPKAVRDALQSLQEHQGLIKTYVQPFVENQDALWASDYILTTYDVQGDLIPRPRNEAE</sequence>
<dbReference type="Pfam" id="PF13458">
    <property type="entry name" value="Peripla_BP_6"/>
    <property type="match status" value="1"/>
</dbReference>
<evidence type="ECO:0000259" key="4">
    <source>
        <dbReference type="Pfam" id="PF13458"/>
    </source>
</evidence>
<evidence type="ECO:0000256" key="2">
    <source>
        <dbReference type="ARBA" id="ARBA00022729"/>
    </source>
</evidence>
<dbReference type="Gene3D" id="3.40.50.2300">
    <property type="match status" value="2"/>
</dbReference>
<feature type="signal peptide" evidence="3">
    <location>
        <begin position="1"/>
        <end position="25"/>
    </location>
</feature>
<organism evidence="5 6">
    <name type="scientific">Alteromonas arenosi</name>
    <dbReference type="NCBI Taxonomy" id="3055817"/>
    <lineage>
        <taxon>Bacteria</taxon>
        <taxon>Pseudomonadati</taxon>
        <taxon>Pseudomonadota</taxon>
        <taxon>Gammaproteobacteria</taxon>
        <taxon>Alteromonadales</taxon>
        <taxon>Alteromonadaceae</taxon>
        <taxon>Alteromonas/Salinimonas group</taxon>
        <taxon>Alteromonas</taxon>
    </lineage>
</organism>
<dbReference type="PANTHER" id="PTHR30483">
    <property type="entry name" value="LEUCINE-SPECIFIC-BINDING PROTEIN"/>
    <property type="match status" value="1"/>
</dbReference>
<accession>A0ABT7T0P0</accession>
<comment type="similarity">
    <text evidence="1">Belongs to the leucine-binding protein family.</text>
</comment>
<dbReference type="InterPro" id="IPR028081">
    <property type="entry name" value="Leu-bd"/>
</dbReference>
<dbReference type="Proteomes" id="UP001234343">
    <property type="component" value="Unassembled WGS sequence"/>
</dbReference>
<feature type="chain" id="PRO_5045804422" evidence="3">
    <location>
        <begin position="26"/>
        <end position="400"/>
    </location>
</feature>
<evidence type="ECO:0000313" key="6">
    <source>
        <dbReference type="Proteomes" id="UP001234343"/>
    </source>
</evidence>
<dbReference type="EMBL" id="JAUCBP010000013">
    <property type="protein sequence ID" value="MDM7862013.1"/>
    <property type="molecule type" value="Genomic_DNA"/>
</dbReference>
<gene>
    <name evidence="5" type="ORF">QTP81_15525</name>
</gene>
<evidence type="ECO:0000256" key="1">
    <source>
        <dbReference type="ARBA" id="ARBA00010062"/>
    </source>
</evidence>
<proteinExistence type="inferred from homology"/>
<dbReference type="InterPro" id="IPR028082">
    <property type="entry name" value="Peripla_BP_I"/>
</dbReference>
<dbReference type="SUPFAM" id="SSF53822">
    <property type="entry name" value="Periplasmic binding protein-like I"/>
    <property type="match status" value="1"/>
</dbReference>
<evidence type="ECO:0000256" key="3">
    <source>
        <dbReference type="SAM" id="SignalP"/>
    </source>
</evidence>
<reference evidence="5 6" key="1">
    <citation type="submission" date="2023-06" db="EMBL/GenBank/DDBJ databases">
        <title>Alteromonas sp. ASW11-36 isolated from intertidal sand.</title>
        <authorList>
            <person name="Li Y."/>
        </authorList>
    </citation>
    <scope>NUCLEOTIDE SEQUENCE [LARGE SCALE GENOMIC DNA]</scope>
    <source>
        <strain evidence="5 6">ASW11-36</strain>
    </source>
</reference>
<dbReference type="CDD" id="cd19979">
    <property type="entry name" value="PBP1_ABC_ligand_binding-like"/>
    <property type="match status" value="1"/>
</dbReference>
<comment type="caution">
    <text evidence="5">The sequence shown here is derived from an EMBL/GenBank/DDBJ whole genome shotgun (WGS) entry which is preliminary data.</text>
</comment>
<feature type="domain" description="Leucine-binding protein" evidence="4">
    <location>
        <begin position="33"/>
        <end position="360"/>
    </location>
</feature>
<evidence type="ECO:0000313" key="5">
    <source>
        <dbReference type="EMBL" id="MDM7862013.1"/>
    </source>
</evidence>
<dbReference type="InterPro" id="IPR051010">
    <property type="entry name" value="BCAA_transport"/>
</dbReference>
<protein>
    <submittedName>
        <fullName evidence="5">ABC transporter substrate-binding protein</fullName>
    </submittedName>
</protein>
<name>A0ABT7T0P0_9ALTE</name>
<keyword evidence="2 3" id="KW-0732">Signal</keyword>
<keyword evidence="6" id="KW-1185">Reference proteome</keyword>
<dbReference type="PANTHER" id="PTHR30483:SF6">
    <property type="entry name" value="PERIPLASMIC BINDING PROTEIN OF ABC TRANSPORTER FOR NATURAL AMINO ACIDS"/>
    <property type="match status" value="1"/>
</dbReference>
<dbReference type="RefSeq" id="WP_289366758.1">
    <property type="nucleotide sequence ID" value="NZ_JAUCBP010000013.1"/>
</dbReference>